<sequence>MRSLMLSLAVFMVGSMAFAGPILNWKSTEVSETDAAQAVQIGVKNYVEDANSCELVNVWGLEAINHLKDFYGNPLIVVTSIAEAAGPRCELSKYLDCNTVFVKEEGVWKYDDTTCDKEESAE</sequence>
<comment type="caution">
    <text evidence="2">The sequence shown here is derived from an EMBL/GenBank/DDBJ whole genome shotgun (WGS) entry which is preliminary data.</text>
</comment>
<evidence type="ECO:0000256" key="1">
    <source>
        <dbReference type="SAM" id="SignalP"/>
    </source>
</evidence>
<dbReference type="RefSeq" id="WP_061834231.1">
    <property type="nucleotide sequence ID" value="NZ_LUKE01000001.1"/>
</dbReference>
<feature type="chain" id="PRO_5007573456" evidence="1">
    <location>
        <begin position="20"/>
        <end position="122"/>
    </location>
</feature>
<reference evidence="2 3" key="1">
    <citation type="submission" date="2016-03" db="EMBL/GenBank/DDBJ databases">
        <authorList>
            <person name="Ploux O."/>
        </authorList>
    </citation>
    <scope>NUCLEOTIDE SEQUENCE [LARGE SCALE GENOMIC DNA]</scope>
    <source>
        <strain evidence="2 3">R0</strain>
    </source>
</reference>
<dbReference type="EMBL" id="LUKE01000001">
    <property type="protein sequence ID" value="KYG66664.1"/>
    <property type="molecule type" value="Genomic_DNA"/>
</dbReference>
<feature type="signal peptide" evidence="1">
    <location>
        <begin position="1"/>
        <end position="19"/>
    </location>
</feature>
<proteinExistence type="predicted"/>
<dbReference type="Proteomes" id="UP000075320">
    <property type="component" value="Unassembled WGS sequence"/>
</dbReference>
<keyword evidence="3" id="KW-1185">Reference proteome</keyword>
<evidence type="ECO:0000313" key="2">
    <source>
        <dbReference type="EMBL" id="KYG66664.1"/>
    </source>
</evidence>
<dbReference type="AlphaFoldDB" id="A0A150WQR1"/>
<evidence type="ECO:0000313" key="3">
    <source>
        <dbReference type="Proteomes" id="UP000075320"/>
    </source>
</evidence>
<keyword evidence="1" id="KW-0732">Signal</keyword>
<protein>
    <submittedName>
        <fullName evidence="2">Uncharacterized protein</fullName>
    </submittedName>
</protein>
<accession>A0A150WQR1</accession>
<gene>
    <name evidence="2" type="ORF">AZI86_06360</name>
</gene>
<organism evidence="2 3">
    <name type="scientific">Bdellovibrio bacteriovorus</name>
    <dbReference type="NCBI Taxonomy" id="959"/>
    <lineage>
        <taxon>Bacteria</taxon>
        <taxon>Pseudomonadati</taxon>
        <taxon>Bdellovibrionota</taxon>
        <taxon>Bdellovibrionia</taxon>
        <taxon>Bdellovibrionales</taxon>
        <taxon>Pseudobdellovibrionaceae</taxon>
        <taxon>Bdellovibrio</taxon>
    </lineage>
</organism>
<name>A0A150WQR1_BDEBC</name>